<evidence type="ECO:0000259" key="6">
    <source>
        <dbReference type="Pfam" id="PF04542"/>
    </source>
</evidence>
<keyword evidence="4" id="KW-0238">DNA-binding</keyword>
<keyword evidence="5" id="KW-0804">Transcription</keyword>
<dbReference type="InterPro" id="IPR007627">
    <property type="entry name" value="RNA_pol_sigma70_r2"/>
</dbReference>
<evidence type="ECO:0000313" key="9">
    <source>
        <dbReference type="EMBL" id="REG27171.1"/>
    </source>
</evidence>
<dbReference type="SUPFAM" id="SSF88659">
    <property type="entry name" value="Sigma3 and sigma4 domains of RNA polymerase sigma factors"/>
    <property type="match status" value="1"/>
</dbReference>
<dbReference type="Proteomes" id="UP000256345">
    <property type="component" value="Unassembled WGS sequence"/>
</dbReference>
<dbReference type="PANTHER" id="PTHR43133:SF8">
    <property type="entry name" value="RNA POLYMERASE SIGMA FACTOR HI_1459-RELATED"/>
    <property type="match status" value="1"/>
</dbReference>
<reference evidence="8 10" key="1">
    <citation type="submission" date="2015-05" db="EMBL/GenBank/DDBJ databases">
        <title>Genome assembly of Archangium gephyra DSM 2261.</title>
        <authorList>
            <person name="Sharma G."/>
            <person name="Subramanian S."/>
        </authorList>
    </citation>
    <scope>NUCLEOTIDE SEQUENCE [LARGE SCALE GENOMIC DNA]</scope>
    <source>
        <strain evidence="8 10">DSM 2261</strain>
    </source>
</reference>
<dbReference type="AlphaFoldDB" id="A0AAC8TIY4"/>
<dbReference type="Proteomes" id="UP000035579">
    <property type="component" value="Chromosome"/>
</dbReference>
<dbReference type="InterPro" id="IPR013325">
    <property type="entry name" value="RNA_pol_sigma_r2"/>
</dbReference>
<evidence type="ECO:0000256" key="3">
    <source>
        <dbReference type="ARBA" id="ARBA00023082"/>
    </source>
</evidence>
<evidence type="ECO:0000259" key="7">
    <source>
        <dbReference type="Pfam" id="PF08281"/>
    </source>
</evidence>
<dbReference type="EMBL" id="QUMU01000010">
    <property type="protein sequence ID" value="REG27171.1"/>
    <property type="molecule type" value="Genomic_DNA"/>
</dbReference>
<dbReference type="Gene3D" id="1.10.10.10">
    <property type="entry name" value="Winged helix-like DNA-binding domain superfamily/Winged helix DNA-binding domain"/>
    <property type="match status" value="1"/>
</dbReference>
<dbReference type="PANTHER" id="PTHR43133">
    <property type="entry name" value="RNA POLYMERASE ECF-TYPE SIGMA FACTO"/>
    <property type="match status" value="1"/>
</dbReference>
<evidence type="ECO:0000313" key="8">
    <source>
        <dbReference type="EMBL" id="AKJ06076.1"/>
    </source>
</evidence>
<dbReference type="InterPro" id="IPR039425">
    <property type="entry name" value="RNA_pol_sigma-70-like"/>
</dbReference>
<accession>A0AAC8TIY4</accession>
<dbReference type="Pfam" id="PF08281">
    <property type="entry name" value="Sigma70_r4_2"/>
    <property type="match status" value="1"/>
</dbReference>
<evidence type="ECO:0000256" key="2">
    <source>
        <dbReference type="ARBA" id="ARBA00023015"/>
    </source>
</evidence>
<keyword evidence="11" id="KW-1185">Reference proteome</keyword>
<dbReference type="GO" id="GO:0006352">
    <property type="term" value="P:DNA-templated transcription initiation"/>
    <property type="evidence" value="ECO:0007669"/>
    <property type="project" value="InterPro"/>
</dbReference>
<dbReference type="NCBIfam" id="TIGR02937">
    <property type="entry name" value="sigma70-ECF"/>
    <property type="match status" value="1"/>
</dbReference>
<keyword evidence="3" id="KW-0731">Sigma factor</keyword>
<dbReference type="InterPro" id="IPR013249">
    <property type="entry name" value="RNA_pol_sigma70_r4_t2"/>
</dbReference>
<sequence length="172" mass="19520">MSAPPREGASATVTAAYRQYFPLLQRKCARALGDAAEAEEVAQESFIRLWRSGMAQRPGREVVPWLYRVSTRLLIDRLRVRQRRQPVEMSAALQDTTAHPAPSIESVLQVRQRLQSLASSLPAEELEVALLHRLDGLTQPEIGEVTSLSDRTVRRILTRLEARLGPWREEER</sequence>
<dbReference type="GO" id="GO:0003677">
    <property type="term" value="F:DNA binding"/>
    <property type="evidence" value="ECO:0007669"/>
    <property type="project" value="UniProtKB-KW"/>
</dbReference>
<comment type="similarity">
    <text evidence="1">Belongs to the sigma-70 factor family. ECF subfamily.</text>
</comment>
<dbReference type="InterPro" id="IPR013324">
    <property type="entry name" value="RNA_pol_sigma_r3/r4-like"/>
</dbReference>
<dbReference type="InterPro" id="IPR036388">
    <property type="entry name" value="WH-like_DNA-bd_sf"/>
</dbReference>
<evidence type="ECO:0000256" key="1">
    <source>
        <dbReference type="ARBA" id="ARBA00010641"/>
    </source>
</evidence>
<evidence type="ECO:0000256" key="5">
    <source>
        <dbReference type="ARBA" id="ARBA00023163"/>
    </source>
</evidence>
<dbReference type="SUPFAM" id="SSF88946">
    <property type="entry name" value="Sigma2 domain of RNA polymerase sigma factors"/>
    <property type="match status" value="1"/>
</dbReference>
<dbReference type="RefSeq" id="WP_053067023.1">
    <property type="nucleotide sequence ID" value="NZ_CP011509.1"/>
</dbReference>
<feature type="domain" description="RNA polymerase sigma-70 region 2" evidence="6">
    <location>
        <begin position="17"/>
        <end position="84"/>
    </location>
</feature>
<dbReference type="InterPro" id="IPR014284">
    <property type="entry name" value="RNA_pol_sigma-70_dom"/>
</dbReference>
<organism evidence="8 10">
    <name type="scientific">Archangium gephyra</name>
    <dbReference type="NCBI Taxonomy" id="48"/>
    <lineage>
        <taxon>Bacteria</taxon>
        <taxon>Pseudomonadati</taxon>
        <taxon>Myxococcota</taxon>
        <taxon>Myxococcia</taxon>
        <taxon>Myxococcales</taxon>
        <taxon>Cystobacterineae</taxon>
        <taxon>Archangiaceae</taxon>
        <taxon>Archangium</taxon>
    </lineage>
</organism>
<gene>
    <name evidence="8" type="ORF">AA314_07702</name>
    <name evidence="9" type="ORF">ATI61_110178</name>
</gene>
<dbReference type="KEGG" id="age:AA314_07702"/>
<dbReference type="Pfam" id="PF04542">
    <property type="entry name" value="Sigma70_r2"/>
    <property type="match status" value="1"/>
</dbReference>
<evidence type="ECO:0000313" key="11">
    <source>
        <dbReference type="Proteomes" id="UP000256345"/>
    </source>
</evidence>
<reference evidence="9 11" key="2">
    <citation type="submission" date="2018-08" db="EMBL/GenBank/DDBJ databases">
        <title>Genomic Encyclopedia of Archaeal and Bacterial Type Strains, Phase II (KMG-II): from individual species to whole genera.</title>
        <authorList>
            <person name="Goeker M."/>
        </authorList>
    </citation>
    <scope>NUCLEOTIDE SEQUENCE [LARGE SCALE GENOMIC DNA]</scope>
    <source>
        <strain evidence="9 11">DSM 2261</strain>
    </source>
</reference>
<name>A0AAC8TIY4_9BACT</name>
<keyword evidence="2" id="KW-0805">Transcription regulation</keyword>
<dbReference type="Gene3D" id="1.10.1740.10">
    <property type="match status" value="1"/>
</dbReference>
<protein>
    <submittedName>
        <fullName evidence="9">RNA polymerase sigma-70 factor (ECF subfamily)</fullName>
    </submittedName>
    <submittedName>
        <fullName evidence="8">RNA polymerase sigma-70 factor, ECF family</fullName>
    </submittedName>
</protein>
<proteinExistence type="inferred from homology"/>
<dbReference type="EMBL" id="CP011509">
    <property type="protein sequence ID" value="AKJ06076.1"/>
    <property type="molecule type" value="Genomic_DNA"/>
</dbReference>
<evidence type="ECO:0000313" key="10">
    <source>
        <dbReference type="Proteomes" id="UP000035579"/>
    </source>
</evidence>
<feature type="domain" description="RNA polymerase sigma factor 70 region 4 type 2" evidence="7">
    <location>
        <begin position="111"/>
        <end position="163"/>
    </location>
</feature>
<evidence type="ECO:0000256" key="4">
    <source>
        <dbReference type="ARBA" id="ARBA00023125"/>
    </source>
</evidence>
<dbReference type="GO" id="GO:0016987">
    <property type="term" value="F:sigma factor activity"/>
    <property type="evidence" value="ECO:0007669"/>
    <property type="project" value="UniProtKB-KW"/>
</dbReference>